<name>A0AC34QV76_9BILA</name>
<dbReference type="WBParaSite" id="JU765_v2.g19812.t1">
    <property type="protein sequence ID" value="JU765_v2.g19812.t1"/>
    <property type="gene ID" value="JU765_v2.g19812"/>
</dbReference>
<dbReference type="Proteomes" id="UP000887576">
    <property type="component" value="Unplaced"/>
</dbReference>
<proteinExistence type="predicted"/>
<evidence type="ECO:0000313" key="1">
    <source>
        <dbReference type="Proteomes" id="UP000887576"/>
    </source>
</evidence>
<sequence>MLKAKILPRITAIRYVSEIPTIKEPKEVDNRNLQNFCAVYGCGLTKTGSLATAAFVEKRNNPEIMSRPIRINYCSTKKIKKIAAGFGFSLFATSTELFGSGLNNFYQLGGPRNEKNVKRTESYYIGGKKIRLPDDSGKIVDISAGRLHSLVATTSKVYAFGSNSHGQCGKDPEKYHFITHDNSYNNLVAVDLPEGSTPKKVYCSFDTSFVLLNDGRLFSFGLSADGQTGNGSADVHWQPNEVQGDVKGEDIVDISGSADTMLAINKKGDVFAWGLNEYGQLQLVTDDIQVDYPRVLNFKLGQVVSVGATGSSCILCTKDGMAYSWGAQILGFGPEVATVPRPMLLDPPLFSSASNDDGKVVKVFAGPYSMGALTSKGNFYAWGINRYGSLGLGHIDDQFFPFQVFVPGEIKTVSLGPDHSLYLTH</sequence>
<protein>
    <submittedName>
        <fullName evidence="2">Uncharacterized protein</fullName>
    </submittedName>
</protein>
<organism evidence="1 2">
    <name type="scientific">Panagrolaimus sp. JU765</name>
    <dbReference type="NCBI Taxonomy" id="591449"/>
    <lineage>
        <taxon>Eukaryota</taxon>
        <taxon>Metazoa</taxon>
        <taxon>Ecdysozoa</taxon>
        <taxon>Nematoda</taxon>
        <taxon>Chromadorea</taxon>
        <taxon>Rhabditida</taxon>
        <taxon>Tylenchina</taxon>
        <taxon>Panagrolaimomorpha</taxon>
        <taxon>Panagrolaimoidea</taxon>
        <taxon>Panagrolaimidae</taxon>
        <taxon>Panagrolaimus</taxon>
    </lineage>
</organism>
<evidence type="ECO:0000313" key="2">
    <source>
        <dbReference type="WBParaSite" id="JU765_v2.g19812.t1"/>
    </source>
</evidence>
<reference evidence="2" key="1">
    <citation type="submission" date="2022-11" db="UniProtKB">
        <authorList>
            <consortium name="WormBaseParasite"/>
        </authorList>
    </citation>
    <scope>IDENTIFICATION</scope>
</reference>
<accession>A0AC34QV76</accession>